<dbReference type="SUPFAM" id="SSF56059">
    <property type="entry name" value="Glutathione synthetase ATP-binding domain-like"/>
    <property type="match status" value="1"/>
</dbReference>
<feature type="binding site" evidence="14">
    <location>
        <position position="156"/>
    </location>
    <ligand>
        <name>Mg(2+)</name>
        <dbReference type="ChEBI" id="CHEBI:18420"/>
    </ligand>
</feature>
<evidence type="ECO:0000256" key="5">
    <source>
        <dbReference type="ARBA" id="ARBA00022598"/>
    </source>
</evidence>
<dbReference type="InterPro" id="IPR014709">
    <property type="entry name" value="Glutathione_synthase_C_euk"/>
</dbReference>
<evidence type="ECO:0000256" key="3">
    <source>
        <dbReference type="ARBA" id="ARBA00012214"/>
    </source>
</evidence>
<keyword evidence="5 12" id="KW-0436">Ligase</keyword>
<dbReference type="EC" id="6.3.2.3" evidence="3 12"/>
<feature type="domain" description="Glutathione synthase substrate-binding" evidence="15">
    <location>
        <begin position="216"/>
        <end position="318"/>
    </location>
</feature>
<evidence type="ECO:0000256" key="7">
    <source>
        <dbReference type="ARBA" id="ARBA00022723"/>
    </source>
</evidence>
<dbReference type="PANTHER" id="PTHR11130">
    <property type="entry name" value="GLUTATHIONE SYNTHETASE"/>
    <property type="match status" value="1"/>
</dbReference>
<dbReference type="Pfam" id="PF03917">
    <property type="entry name" value="GSH_synth_ATP"/>
    <property type="match status" value="1"/>
</dbReference>
<accession>A0A8S1HK59</accession>
<feature type="binding site" evidence="13">
    <location>
        <position position="440"/>
    </location>
    <ligand>
        <name>ATP</name>
        <dbReference type="ChEBI" id="CHEBI:30616"/>
    </ligand>
</feature>
<comment type="catalytic activity">
    <reaction evidence="11">
        <text>gamma-L-glutamyl-L-cysteine + glycine + ATP = glutathione + ADP + phosphate + H(+)</text>
        <dbReference type="Rhea" id="RHEA:13557"/>
        <dbReference type="ChEBI" id="CHEBI:15378"/>
        <dbReference type="ChEBI" id="CHEBI:30616"/>
        <dbReference type="ChEBI" id="CHEBI:43474"/>
        <dbReference type="ChEBI" id="CHEBI:57305"/>
        <dbReference type="ChEBI" id="CHEBI:57925"/>
        <dbReference type="ChEBI" id="CHEBI:58173"/>
        <dbReference type="ChEBI" id="CHEBI:456216"/>
        <dbReference type="EC" id="6.3.2.3"/>
    </reaction>
    <physiologicalReaction direction="left-to-right" evidence="11">
        <dbReference type="Rhea" id="RHEA:13558"/>
    </physiologicalReaction>
</comment>
<comment type="similarity">
    <text evidence="2 12">Belongs to the eukaryotic GSH synthase family.</text>
</comment>
<proteinExistence type="inferred from homology"/>
<feature type="binding site" evidence="13">
    <location>
        <position position="391"/>
    </location>
    <ligand>
        <name>ATP</name>
        <dbReference type="ChEBI" id="CHEBI:30616"/>
    </ligand>
</feature>
<keyword evidence="17" id="KW-1185">Reference proteome</keyword>
<feature type="binding site" evidence="13">
    <location>
        <begin position="380"/>
        <end position="389"/>
    </location>
    <ligand>
        <name>ATP</name>
        <dbReference type="ChEBI" id="CHEBI:30616"/>
    </ligand>
</feature>
<dbReference type="PIRSF" id="PIRSF001558">
    <property type="entry name" value="GSHase"/>
    <property type="match status" value="1"/>
</dbReference>
<dbReference type="AlphaFoldDB" id="A0A8S1HK59"/>
<dbReference type="PANTHER" id="PTHR11130:SF0">
    <property type="entry name" value="GLUTATHIONE SYNTHETASE"/>
    <property type="match status" value="1"/>
</dbReference>
<dbReference type="Gene3D" id="3.30.1490.80">
    <property type="match status" value="1"/>
</dbReference>
<dbReference type="InterPro" id="IPR014042">
    <property type="entry name" value="Glutathione_synthase_a-hlx"/>
</dbReference>
<evidence type="ECO:0000256" key="14">
    <source>
        <dbReference type="PIRSR" id="PIRSR001558-2"/>
    </source>
</evidence>
<dbReference type="GO" id="GO:0004363">
    <property type="term" value="F:glutathione synthase activity"/>
    <property type="evidence" value="ECO:0007669"/>
    <property type="project" value="UniProtKB-UniRule"/>
</dbReference>
<keyword evidence="7 12" id="KW-0479">Metal-binding</keyword>
<feature type="binding site" evidence="13">
    <location>
        <position position="472"/>
    </location>
    <ligand>
        <name>ATP</name>
        <dbReference type="ChEBI" id="CHEBI:30616"/>
    </ligand>
</feature>
<evidence type="ECO:0000256" key="4">
    <source>
        <dbReference type="ARBA" id="ARBA00020821"/>
    </source>
</evidence>
<evidence type="ECO:0000259" key="15">
    <source>
        <dbReference type="Pfam" id="PF03199"/>
    </source>
</evidence>
<dbReference type="InterPro" id="IPR005615">
    <property type="entry name" value="Glutathione_synthase"/>
</dbReference>
<feature type="binding site" evidence="13">
    <location>
        <position position="464"/>
    </location>
    <ligand>
        <name>substrate</name>
    </ligand>
</feature>
<evidence type="ECO:0000256" key="9">
    <source>
        <dbReference type="ARBA" id="ARBA00022840"/>
    </source>
</evidence>
<evidence type="ECO:0000256" key="12">
    <source>
        <dbReference type="PIRNR" id="PIRNR001558"/>
    </source>
</evidence>
<evidence type="ECO:0000313" key="16">
    <source>
        <dbReference type="EMBL" id="CAD6196901.1"/>
    </source>
</evidence>
<evidence type="ECO:0000256" key="2">
    <source>
        <dbReference type="ARBA" id="ARBA00010385"/>
    </source>
</evidence>
<dbReference type="Gene3D" id="3.30.1490.50">
    <property type="match status" value="1"/>
</dbReference>
<dbReference type="EMBL" id="CAJGYM010000082">
    <property type="protein sequence ID" value="CAD6196901.1"/>
    <property type="molecule type" value="Genomic_DNA"/>
</dbReference>
<dbReference type="NCBIfam" id="TIGR01986">
    <property type="entry name" value="glut_syn_euk"/>
    <property type="match status" value="1"/>
</dbReference>
<dbReference type="SUPFAM" id="SSF52440">
    <property type="entry name" value="PreATP-grasp domain"/>
    <property type="match status" value="1"/>
</dbReference>
<name>A0A8S1HK59_9PELO</name>
<feature type="binding site" evidence="13">
    <location>
        <position position="134"/>
    </location>
    <ligand>
        <name>substrate</name>
    </ligand>
</feature>
<comment type="caution">
    <text evidence="16">The sequence shown here is derived from an EMBL/GenBank/DDBJ whole genome shotgun (WGS) entry which is preliminary data.</text>
</comment>
<dbReference type="Gene3D" id="3.30.470.20">
    <property type="entry name" value="ATP-grasp fold, B domain"/>
    <property type="match status" value="1"/>
</dbReference>
<protein>
    <recommendedName>
        <fullName evidence="4 12">Glutathione synthetase</fullName>
        <shortName evidence="12">GSH-S</shortName>
        <ecNumber evidence="3 12">6.3.2.3</ecNumber>
    </recommendedName>
</protein>
<dbReference type="InterPro" id="IPR037013">
    <property type="entry name" value="GSH-S_sub-bd_sf"/>
</dbReference>
<evidence type="ECO:0000256" key="6">
    <source>
        <dbReference type="ARBA" id="ARBA00022684"/>
    </source>
</evidence>
<dbReference type="GO" id="GO:0000287">
    <property type="term" value="F:magnesium ion binding"/>
    <property type="evidence" value="ECO:0007669"/>
    <property type="project" value="UniProtKB-UniRule"/>
</dbReference>
<feature type="binding site" evidence="13">
    <location>
        <position position="154"/>
    </location>
    <ligand>
        <name>ATP</name>
        <dbReference type="ChEBI" id="CHEBI:30616"/>
    </ligand>
</feature>
<evidence type="ECO:0000256" key="13">
    <source>
        <dbReference type="PIRSR" id="PIRSR001558-1"/>
    </source>
</evidence>
<gene>
    <name evidence="16" type="ORF">CAUJ_LOCUS12812</name>
</gene>
<feature type="binding site" evidence="13">
    <location>
        <position position="466"/>
    </location>
    <ligand>
        <name>ATP</name>
        <dbReference type="ChEBI" id="CHEBI:30616"/>
    </ligand>
</feature>
<evidence type="ECO:0000256" key="10">
    <source>
        <dbReference type="ARBA" id="ARBA00022842"/>
    </source>
</evidence>
<evidence type="ECO:0000313" key="17">
    <source>
        <dbReference type="Proteomes" id="UP000835052"/>
    </source>
</evidence>
<evidence type="ECO:0000256" key="1">
    <source>
        <dbReference type="ARBA" id="ARBA00004965"/>
    </source>
</evidence>
<evidence type="ECO:0000256" key="11">
    <source>
        <dbReference type="ARBA" id="ARBA00048871"/>
    </source>
</evidence>
<dbReference type="GO" id="GO:0005829">
    <property type="term" value="C:cytosol"/>
    <property type="evidence" value="ECO:0007669"/>
    <property type="project" value="TreeGrafter"/>
</dbReference>
<dbReference type="InterPro" id="IPR014049">
    <property type="entry name" value="Glutathione_synthase_N_euk"/>
</dbReference>
<sequence length="491" mass="55136">MSDSQDGRILLADYPKLPLPEDRTDFLVQESLDFAHAHGLVMRTPQHIDRSDVCQNTPIALLPSAFPRNLFEKAVNVQNLIAALYHEVAYDYDFLMKTHEQVIKTDVFTKNLVEIFKKVQEEGNAQPVSLAIQRSDYMCHKDQFSAEYTLKQIEVNNIASSMGAHAERVSKMHYRNMSILGYEKALLNKSLPKNEPISMIAEALFVAWKHFDNPAAVVLVVVETVNQNQIDQRVVEYELEKLGVPPDQIVRRDLNQCNESLRLSETRGLMYHGSFVAVVYFRAGYSPDHYPTQAEWDARLLIERSTAIKAPWIGLQLANTKKTQQVLAEDGAVERFIGHPREAAAIRSTFAGLWAIDQNDPLTRKIVQGAINHPSRFVLKPQLEGGGGNFYGEPMAEKLKTLEGEERGAYILMERLQPLVVENYLIRANQPHPLSKCVSELGIYGYAFGKRGECVTKTGGHLLRTKGETVDEGGVAVGAAVIDSPFLYDQL</sequence>
<comment type="pathway">
    <text evidence="1 12">Sulfur metabolism; glutathione biosynthesis; glutathione from L-cysteine and L-glutamate: step 2/2.</text>
</comment>
<evidence type="ECO:0000256" key="8">
    <source>
        <dbReference type="ARBA" id="ARBA00022741"/>
    </source>
</evidence>
<keyword evidence="8 12" id="KW-0547">Nucleotide-binding</keyword>
<dbReference type="FunFam" id="3.30.1490.50:FF:000002">
    <property type="entry name" value="Glutathione synthetase"/>
    <property type="match status" value="1"/>
</dbReference>
<keyword evidence="6 12" id="KW-0317">Glutathione biosynthesis</keyword>
<feature type="binding site" evidence="13">
    <location>
        <position position="321"/>
    </location>
    <ligand>
        <name>ATP</name>
        <dbReference type="ChEBI" id="CHEBI:30616"/>
    </ligand>
</feature>
<dbReference type="Gene3D" id="3.40.50.1760">
    <property type="entry name" value="Glutathione synthase, substrate-binding domain superfamily, eukaryotic"/>
    <property type="match status" value="1"/>
</dbReference>
<keyword evidence="9 12" id="KW-0067">ATP-binding</keyword>
<dbReference type="GO" id="GO:0005524">
    <property type="term" value="F:ATP binding"/>
    <property type="evidence" value="ECO:0007669"/>
    <property type="project" value="UniProtKB-UniRule"/>
</dbReference>
<organism evidence="16 17">
    <name type="scientific">Caenorhabditis auriculariae</name>
    <dbReference type="NCBI Taxonomy" id="2777116"/>
    <lineage>
        <taxon>Eukaryota</taxon>
        <taxon>Metazoa</taxon>
        <taxon>Ecdysozoa</taxon>
        <taxon>Nematoda</taxon>
        <taxon>Chromadorea</taxon>
        <taxon>Rhabditida</taxon>
        <taxon>Rhabditina</taxon>
        <taxon>Rhabditomorpha</taxon>
        <taxon>Rhabditoidea</taxon>
        <taxon>Rhabditidae</taxon>
        <taxon>Peloderinae</taxon>
        <taxon>Caenorhabditis</taxon>
    </lineage>
</organism>
<dbReference type="OrthoDB" id="2020073at2759"/>
<feature type="binding site" evidence="13">
    <location>
        <position position="232"/>
    </location>
    <ligand>
        <name>substrate</name>
    </ligand>
</feature>
<dbReference type="InterPro" id="IPR004887">
    <property type="entry name" value="GSH_synth_subst-bd"/>
</dbReference>
<dbReference type="Gene3D" id="1.10.1080.10">
    <property type="entry name" value="Glutathione Synthetase, Chain A, domain 3"/>
    <property type="match status" value="1"/>
</dbReference>
<comment type="cofactor">
    <cofactor evidence="12 14">
        <name>Mg(2+)</name>
        <dbReference type="ChEBI" id="CHEBI:18420"/>
    </cofactor>
    <text evidence="12 14">Binds 1 Mg(2+) ion per subunit.</text>
</comment>
<dbReference type="Pfam" id="PF03199">
    <property type="entry name" value="GSH_synthase"/>
    <property type="match status" value="1"/>
</dbReference>
<dbReference type="InterPro" id="IPR016185">
    <property type="entry name" value="PreATP-grasp_dom_sf"/>
</dbReference>
<dbReference type="GO" id="GO:0043295">
    <property type="term" value="F:glutathione binding"/>
    <property type="evidence" value="ECO:0007669"/>
    <property type="project" value="UniProtKB-UniRule"/>
</dbReference>
<feature type="binding site" evidence="14">
    <location>
        <position position="384"/>
    </location>
    <ligand>
        <name>Mg(2+)</name>
        <dbReference type="ChEBI" id="CHEBI:18420"/>
    </ligand>
</feature>
<feature type="binding site" evidence="14">
    <location>
        <position position="154"/>
    </location>
    <ligand>
        <name>Mg(2+)</name>
        <dbReference type="ChEBI" id="CHEBI:18420"/>
    </ligand>
</feature>
<dbReference type="FunFam" id="3.40.50.1760:FF:000006">
    <property type="entry name" value="Glutathione synthetase"/>
    <property type="match status" value="1"/>
</dbReference>
<keyword evidence="10 12" id="KW-0460">Magnesium</keyword>
<reference evidence="16" key="1">
    <citation type="submission" date="2020-10" db="EMBL/GenBank/DDBJ databases">
        <authorList>
            <person name="Kikuchi T."/>
        </authorList>
    </citation>
    <scope>NUCLEOTIDE SEQUENCE</scope>
    <source>
        <strain evidence="16">NKZ352</strain>
    </source>
</reference>
<dbReference type="Proteomes" id="UP000835052">
    <property type="component" value="Unassembled WGS sequence"/>
</dbReference>